<accession>A0A2I1CJV9</accession>
<keyword evidence="3" id="KW-1185">Reference proteome</keyword>
<gene>
    <name evidence="2" type="ORF">P174DRAFT_446615</name>
</gene>
<dbReference type="RefSeq" id="XP_024686491.1">
    <property type="nucleotide sequence ID" value="XM_024828610.1"/>
</dbReference>
<dbReference type="OMA" id="YKDNPAP"/>
<evidence type="ECO:0000313" key="3">
    <source>
        <dbReference type="Proteomes" id="UP000234474"/>
    </source>
</evidence>
<dbReference type="OrthoDB" id="4493003at2759"/>
<dbReference type="GeneID" id="36535936"/>
<dbReference type="Proteomes" id="UP000234474">
    <property type="component" value="Unassembled WGS sequence"/>
</dbReference>
<organism evidence="2 3">
    <name type="scientific">Aspergillus novofumigatus (strain IBT 16806)</name>
    <dbReference type="NCBI Taxonomy" id="1392255"/>
    <lineage>
        <taxon>Eukaryota</taxon>
        <taxon>Fungi</taxon>
        <taxon>Dikarya</taxon>
        <taxon>Ascomycota</taxon>
        <taxon>Pezizomycotina</taxon>
        <taxon>Eurotiomycetes</taxon>
        <taxon>Eurotiomycetidae</taxon>
        <taxon>Eurotiales</taxon>
        <taxon>Aspergillaceae</taxon>
        <taxon>Aspergillus</taxon>
        <taxon>Aspergillus subgen. Fumigati</taxon>
    </lineage>
</organism>
<feature type="compositionally biased region" description="Basic and acidic residues" evidence="1">
    <location>
        <begin position="28"/>
        <end position="44"/>
    </location>
</feature>
<reference evidence="3" key="1">
    <citation type="journal article" date="2018" name="Proc. Natl. Acad. Sci. U.S.A.">
        <title>Linking secondary metabolites to gene clusters through genome sequencing of six diverse Aspergillus species.</title>
        <authorList>
            <person name="Kaerboelling I."/>
            <person name="Vesth T.C."/>
            <person name="Frisvad J.C."/>
            <person name="Nybo J.L."/>
            <person name="Theobald S."/>
            <person name="Kuo A."/>
            <person name="Bowyer P."/>
            <person name="Matsuda Y."/>
            <person name="Mondo S."/>
            <person name="Lyhne E.K."/>
            <person name="Kogle M.E."/>
            <person name="Clum A."/>
            <person name="Lipzen A."/>
            <person name="Salamov A."/>
            <person name="Ngan C.Y."/>
            <person name="Daum C."/>
            <person name="Chiniquy J."/>
            <person name="Barry K."/>
            <person name="LaButti K."/>
            <person name="Haridas S."/>
            <person name="Simmons B.A."/>
            <person name="Magnuson J.K."/>
            <person name="Mortensen U.H."/>
            <person name="Larsen T.O."/>
            <person name="Grigoriev I.V."/>
            <person name="Baker S.E."/>
            <person name="Andersen M.R."/>
        </authorList>
    </citation>
    <scope>NUCLEOTIDE SEQUENCE [LARGE SCALE GENOMIC DNA]</scope>
    <source>
        <strain evidence="3">IBT 16806</strain>
    </source>
</reference>
<dbReference type="VEuPathDB" id="FungiDB:P174DRAFT_446615"/>
<comment type="caution">
    <text evidence="2">The sequence shown here is derived from an EMBL/GenBank/DDBJ whole genome shotgun (WGS) entry which is preliminary data.</text>
</comment>
<name>A0A2I1CJV9_ASPN1</name>
<feature type="region of interest" description="Disordered" evidence="1">
    <location>
        <begin position="1"/>
        <end position="48"/>
    </location>
</feature>
<evidence type="ECO:0000256" key="1">
    <source>
        <dbReference type="SAM" id="MobiDB-lite"/>
    </source>
</evidence>
<dbReference type="AlphaFoldDB" id="A0A2I1CJV9"/>
<dbReference type="EMBL" id="MSZS01000001">
    <property type="protein sequence ID" value="PKX97896.1"/>
    <property type="molecule type" value="Genomic_DNA"/>
</dbReference>
<feature type="compositionally biased region" description="Basic and acidic residues" evidence="1">
    <location>
        <begin position="1"/>
        <end position="11"/>
    </location>
</feature>
<protein>
    <submittedName>
        <fullName evidence="2">Uncharacterized protein</fullName>
    </submittedName>
</protein>
<proteinExistence type="predicted"/>
<sequence length="80" mass="8918">MSENGKLHESDETPESSSRGRSQFLADQDPHQEGERPAKWDKLGDQTTHNSELSDFLLRVSSINGLDSTRYIGGKNRKGS</sequence>
<evidence type="ECO:0000313" key="2">
    <source>
        <dbReference type="EMBL" id="PKX97896.1"/>
    </source>
</evidence>